<evidence type="ECO:0000256" key="6">
    <source>
        <dbReference type="SAM" id="MobiDB-lite"/>
    </source>
</evidence>
<keyword evidence="2" id="KW-0677">Repeat</keyword>
<feature type="region of interest" description="Disordered" evidence="6">
    <location>
        <begin position="659"/>
        <end position="685"/>
    </location>
</feature>
<dbReference type="SUPFAM" id="SSF57535">
    <property type="entry name" value="Complement control module/SCR domain"/>
    <property type="match status" value="4"/>
</dbReference>
<comment type="caution">
    <text evidence="5">Lacks conserved residue(s) required for the propagation of feature annotation.</text>
</comment>
<evidence type="ECO:0000256" key="2">
    <source>
        <dbReference type="ARBA" id="ARBA00022737"/>
    </source>
</evidence>
<feature type="compositionally biased region" description="Low complexity" evidence="6">
    <location>
        <begin position="239"/>
        <end position="248"/>
    </location>
</feature>
<dbReference type="PANTHER" id="PTHR19325">
    <property type="entry name" value="COMPLEMENT COMPONENT-RELATED SUSHI DOMAIN-CONTAINING"/>
    <property type="match status" value="1"/>
</dbReference>
<feature type="region of interest" description="Disordered" evidence="6">
    <location>
        <begin position="344"/>
        <end position="363"/>
    </location>
</feature>
<dbReference type="Pfam" id="PF00084">
    <property type="entry name" value="Sushi"/>
    <property type="match status" value="4"/>
</dbReference>
<gene>
    <name evidence="8" type="ORF">DERF_009543</name>
</gene>
<dbReference type="Gene3D" id="2.10.70.10">
    <property type="entry name" value="Complement Module, domain 1"/>
    <property type="match status" value="5"/>
</dbReference>
<dbReference type="SMART" id="SM00032">
    <property type="entry name" value="CCP"/>
    <property type="match status" value="5"/>
</dbReference>
<feature type="domain" description="Sushi" evidence="7">
    <location>
        <begin position="1"/>
        <end position="56"/>
    </location>
</feature>
<evidence type="ECO:0000256" key="5">
    <source>
        <dbReference type="PROSITE-ProRule" id="PRU00302"/>
    </source>
</evidence>
<name>A0A922HWW7_DERFA</name>
<accession>A0A922HWW7</accession>
<keyword evidence="9" id="KW-1185">Reference proteome</keyword>
<keyword evidence="1 5" id="KW-0768">Sushi</keyword>
<keyword evidence="4" id="KW-0325">Glycoprotein</keyword>
<dbReference type="PANTHER" id="PTHR19325:SF560">
    <property type="entry name" value="SUSHI, VON WILLEBRAND FACTOR TYPE A, EGF AND PENTRAXIN DOMAIN-CONTAINING PROTEIN 1"/>
    <property type="match status" value="1"/>
</dbReference>
<reference evidence="8" key="2">
    <citation type="journal article" date="2022" name="Res Sq">
        <title>Comparative Genomics Reveals Insights into the Divergent Evolution of Astigmatic Mites and Household Pest Adaptations.</title>
        <authorList>
            <person name="Xiong Q."/>
            <person name="Wan A.T.-Y."/>
            <person name="Liu X.-Y."/>
            <person name="Fung C.S.-H."/>
            <person name="Xiao X."/>
            <person name="Malainual N."/>
            <person name="Hou J."/>
            <person name="Wang L."/>
            <person name="Wang M."/>
            <person name="Yang K."/>
            <person name="Cui Y."/>
            <person name="Leung E."/>
            <person name="Nong W."/>
            <person name="Shin S.-K."/>
            <person name="Au S."/>
            <person name="Jeong K.Y."/>
            <person name="Chew F.T."/>
            <person name="Hui J."/>
            <person name="Leung T.F."/>
            <person name="Tungtrongchitr A."/>
            <person name="Zhong N."/>
            <person name="Liu Z."/>
            <person name="Tsui S."/>
        </authorList>
    </citation>
    <scope>NUCLEOTIDE SEQUENCE</scope>
    <source>
        <strain evidence="8">Derf</strain>
        <tissue evidence="8">Whole organism</tissue>
    </source>
</reference>
<dbReference type="Proteomes" id="UP000790347">
    <property type="component" value="Unassembled WGS sequence"/>
</dbReference>
<proteinExistence type="predicted"/>
<feature type="domain" description="Sushi" evidence="7">
    <location>
        <begin position="521"/>
        <end position="582"/>
    </location>
</feature>
<sequence length="685" mass="79681">MKKNYRTKPRELPHGSIIKVKCKEIGMFKLTTMNGNDTIQCLDGKWDQSVIPHCEPTTLHMNFSCKSFLEKYIDVYIYIERLFFSCIFQTKSVSSPPSILYTLLDGTLGINDFDDDSYPSSFQSYDDYYEQQQIYEQNEQQQPQIVISPGSILHLDCVFQETFGQPQWSVSDIPQIYYDSEHQHGTAINNNKKIDSSSSSSSSLFDQHHYHQLHHTQILNEQHWNPNQMEYQNSEHQRQQQQHKYQYSLSRNKHLRRNKYQNRRKHYYQQSKPGSSANIRTHTTGWAILTDKHSWKYRLAIYYASETDTGRYTCTTPNGQSNYMDIVVKDVQCPSLEELKQQQQNIDNDNDKHNPYRDDPNRLATKTGYHMHDRIRFSCIDGYRLYGGHREVKCLPNGHWSHPFPICQEISCPDYVNLKDLDPNLFITYERLSSSSNVQQQQQQQQNDMDFDNDFFSHSLSSLSSGHHHDHHGHHNNHHLLDRQALRFRCPIGYRLIGSSLIKCDHIHNEWSETFPKCQQLQCPEPEPPSNGKIIIKSKSGVYLVGDYIQFGCRKGYRMIGSDIITCLHTEQWSSLPPKCKQVCSYPAKLLHGYYEPVKFHYNIGDIVHVHCDNGFRLAKEFEDNLQPLHFDHNNNETITMLCSNDGLWIGPAIKCKRQNNNKQQQQMNDGSGGGGGKSSSTNSL</sequence>
<protein>
    <recommendedName>
        <fullName evidence="7">Sushi domain-containing protein</fullName>
    </recommendedName>
</protein>
<evidence type="ECO:0000313" key="8">
    <source>
        <dbReference type="EMBL" id="KAH9511061.1"/>
    </source>
</evidence>
<dbReference type="InterPro" id="IPR000436">
    <property type="entry name" value="Sushi_SCR_CCP_dom"/>
</dbReference>
<dbReference type="PROSITE" id="PS50923">
    <property type="entry name" value="SUSHI"/>
    <property type="match status" value="4"/>
</dbReference>
<feature type="region of interest" description="Disordered" evidence="6">
    <location>
        <begin position="231"/>
        <end position="254"/>
    </location>
</feature>
<evidence type="ECO:0000256" key="3">
    <source>
        <dbReference type="ARBA" id="ARBA00023157"/>
    </source>
</evidence>
<dbReference type="InterPro" id="IPR050350">
    <property type="entry name" value="Compl-Cell_Adhes-Reg"/>
</dbReference>
<evidence type="ECO:0000256" key="4">
    <source>
        <dbReference type="ARBA" id="ARBA00023180"/>
    </source>
</evidence>
<dbReference type="CDD" id="cd00033">
    <property type="entry name" value="CCP"/>
    <property type="match status" value="4"/>
</dbReference>
<dbReference type="AlphaFoldDB" id="A0A922HWW7"/>
<feature type="disulfide bond" evidence="5">
    <location>
        <begin position="553"/>
        <end position="580"/>
    </location>
</feature>
<dbReference type="InterPro" id="IPR035976">
    <property type="entry name" value="Sushi/SCR/CCP_sf"/>
</dbReference>
<dbReference type="EMBL" id="ASGP02000004">
    <property type="protein sequence ID" value="KAH9511061.1"/>
    <property type="molecule type" value="Genomic_DNA"/>
</dbReference>
<evidence type="ECO:0000259" key="7">
    <source>
        <dbReference type="PROSITE" id="PS50923"/>
    </source>
</evidence>
<evidence type="ECO:0000256" key="1">
    <source>
        <dbReference type="ARBA" id="ARBA00022659"/>
    </source>
</evidence>
<evidence type="ECO:0000313" key="9">
    <source>
        <dbReference type="Proteomes" id="UP000790347"/>
    </source>
</evidence>
<organism evidence="8 9">
    <name type="scientific">Dermatophagoides farinae</name>
    <name type="common">American house dust mite</name>
    <dbReference type="NCBI Taxonomy" id="6954"/>
    <lineage>
        <taxon>Eukaryota</taxon>
        <taxon>Metazoa</taxon>
        <taxon>Ecdysozoa</taxon>
        <taxon>Arthropoda</taxon>
        <taxon>Chelicerata</taxon>
        <taxon>Arachnida</taxon>
        <taxon>Acari</taxon>
        <taxon>Acariformes</taxon>
        <taxon>Sarcoptiformes</taxon>
        <taxon>Astigmata</taxon>
        <taxon>Psoroptidia</taxon>
        <taxon>Analgoidea</taxon>
        <taxon>Pyroglyphidae</taxon>
        <taxon>Dermatophagoidinae</taxon>
        <taxon>Dermatophagoides</taxon>
    </lineage>
</organism>
<feature type="domain" description="Sushi" evidence="7">
    <location>
        <begin position="331"/>
        <end position="409"/>
    </location>
</feature>
<reference evidence="8" key="1">
    <citation type="submission" date="2013-05" db="EMBL/GenBank/DDBJ databases">
        <authorList>
            <person name="Yim A.K.Y."/>
            <person name="Chan T.F."/>
            <person name="Ji K.M."/>
            <person name="Liu X.Y."/>
            <person name="Zhou J.W."/>
            <person name="Li R.Q."/>
            <person name="Yang K.Y."/>
            <person name="Li J."/>
            <person name="Li M."/>
            <person name="Law P.T.W."/>
            <person name="Wu Y.L."/>
            <person name="Cai Z.L."/>
            <person name="Qin H."/>
            <person name="Bao Y."/>
            <person name="Leung R.K.K."/>
            <person name="Ng P.K.S."/>
            <person name="Zou J."/>
            <person name="Zhong X.J."/>
            <person name="Ran P.X."/>
            <person name="Zhong N.S."/>
            <person name="Liu Z.G."/>
            <person name="Tsui S.K.W."/>
        </authorList>
    </citation>
    <scope>NUCLEOTIDE SEQUENCE</scope>
    <source>
        <strain evidence="8">Derf</strain>
        <tissue evidence="8">Whole organism</tissue>
    </source>
</reference>
<comment type="caution">
    <text evidence="8">The sequence shown here is derived from an EMBL/GenBank/DDBJ whole genome shotgun (WGS) entry which is preliminary data.</text>
</comment>
<feature type="compositionally biased region" description="Basic and acidic residues" evidence="6">
    <location>
        <begin position="349"/>
        <end position="361"/>
    </location>
</feature>
<feature type="domain" description="Sushi" evidence="7">
    <location>
        <begin position="458"/>
        <end position="520"/>
    </location>
</feature>
<keyword evidence="3 5" id="KW-1015">Disulfide bond</keyword>